<dbReference type="InterPro" id="IPR029058">
    <property type="entry name" value="AB_hydrolase_fold"/>
</dbReference>
<dbReference type="InterPro" id="IPR000073">
    <property type="entry name" value="AB_hydrolase_1"/>
</dbReference>
<dbReference type="STRING" id="1797197.A2Y75_03845"/>
<keyword evidence="1" id="KW-0442">Lipid degradation</keyword>
<name>A0A1F2WHM4_9ACTN</name>
<sequence>MKGDGKCKGTPFEDPEYDADFETRIESVFTEDGVELKLKRYVNEGAQPVLLVHGFLANGYCFDLPYKDHNMALYLAEHEYDVWIASFRGCGREPYRCETKNWNHSVDHLAALDAPAFVRGITRSTGKRPVWVGHSMGGMVLYMYLQGTRLEQSNRDFHVVSDPDLAAEHNRSILGGITIGSPPAFYSGGKEWPEVMLGMPFSKTLTGWMIQYLRWGNRFFPRLSLEGVPGVADSFPRVARILAAKGPFAASFYNIENVYPDVGYSLLKWTGDSVSTRMMAQILAMSRDCDLKDYYRRHNYTQRMGLITAPLFFISGSEDLAGPENIRIYGYEKVSSELKEFKLYPGYGHTDLVMGKRVAEEVFPDILSWIRNLPHLED</sequence>
<dbReference type="Gene3D" id="3.40.50.1820">
    <property type="entry name" value="alpha/beta hydrolase"/>
    <property type="match status" value="1"/>
</dbReference>
<keyword evidence="2" id="KW-0443">Lipid metabolism</keyword>
<dbReference type="SUPFAM" id="SSF53474">
    <property type="entry name" value="alpha/beta-Hydrolases"/>
    <property type="match status" value="1"/>
</dbReference>
<evidence type="ECO:0000313" key="4">
    <source>
        <dbReference type="EMBL" id="OFW56342.1"/>
    </source>
</evidence>
<protein>
    <recommendedName>
        <fullName evidence="3">AB hydrolase-1 domain-containing protein</fullName>
    </recommendedName>
</protein>
<reference evidence="4 5" key="1">
    <citation type="journal article" date="2016" name="Nat. Commun.">
        <title>Thousands of microbial genomes shed light on interconnected biogeochemical processes in an aquifer system.</title>
        <authorList>
            <person name="Anantharaman K."/>
            <person name="Brown C.T."/>
            <person name="Hug L.A."/>
            <person name="Sharon I."/>
            <person name="Castelle C.J."/>
            <person name="Probst A.J."/>
            <person name="Thomas B.C."/>
            <person name="Singh A."/>
            <person name="Wilkins M.J."/>
            <person name="Karaoz U."/>
            <person name="Brodie E.L."/>
            <person name="Williams K.H."/>
            <person name="Hubbard S.S."/>
            <person name="Banfield J.F."/>
        </authorList>
    </citation>
    <scope>NUCLEOTIDE SEQUENCE [LARGE SCALE GENOMIC DNA]</scope>
</reference>
<dbReference type="Pfam" id="PF12697">
    <property type="entry name" value="Abhydrolase_6"/>
    <property type="match status" value="1"/>
</dbReference>
<accession>A0A1F2WHM4</accession>
<proteinExistence type="predicted"/>
<evidence type="ECO:0000256" key="2">
    <source>
        <dbReference type="ARBA" id="ARBA00023098"/>
    </source>
</evidence>
<evidence type="ECO:0000259" key="3">
    <source>
        <dbReference type="Pfam" id="PF12697"/>
    </source>
</evidence>
<evidence type="ECO:0000256" key="1">
    <source>
        <dbReference type="ARBA" id="ARBA00022963"/>
    </source>
</evidence>
<dbReference type="Proteomes" id="UP000177876">
    <property type="component" value="Unassembled WGS sequence"/>
</dbReference>
<gene>
    <name evidence="4" type="ORF">A2Y75_03845</name>
</gene>
<comment type="caution">
    <text evidence="4">The sequence shown here is derived from an EMBL/GenBank/DDBJ whole genome shotgun (WGS) entry which is preliminary data.</text>
</comment>
<dbReference type="AlphaFoldDB" id="A0A1F2WHM4"/>
<evidence type="ECO:0000313" key="5">
    <source>
        <dbReference type="Proteomes" id="UP000177876"/>
    </source>
</evidence>
<organism evidence="4 5">
    <name type="scientific">Candidatus Solincola sediminis</name>
    <dbReference type="NCBI Taxonomy" id="1797199"/>
    <lineage>
        <taxon>Bacteria</taxon>
        <taxon>Bacillati</taxon>
        <taxon>Actinomycetota</taxon>
        <taxon>Candidatus Geothermincolia</taxon>
        <taxon>Candidatus Geothermincolales</taxon>
        <taxon>Candidatus Geothermincolaceae</taxon>
        <taxon>Candidatus Solincola</taxon>
    </lineage>
</organism>
<feature type="domain" description="AB hydrolase-1" evidence="3">
    <location>
        <begin position="49"/>
        <end position="291"/>
    </location>
</feature>
<dbReference type="GO" id="GO:0016042">
    <property type="term" value="P:lipid catabolic process"/>
    <property type="evidence" value="ECO:0007669"/>
    <property type="project" value="UniProtKB-KW"/>
</dbReference>
<dbReference type="PANTHER" id="PTHR11005">
    <property type="entry name" value="LYSOSOMAL ACID LIPASE-RELATED"/>
    <property type="match status" value="1"/>
</dbReference>
<dbReference type="GO" id="GO:0003824">
    <property type="term" value="F:catalytic activity"/>
    <property type="evidence" value="ECO:0007669"/>
    <property type="project" value="UniProtKB-ARBA"/>
</dbReference>
<dbReference type="EMBL" id="MELK01000047">
    <property type="protein sequence ID" value="OFW56342.1"/>
    <property type="molecule type" value="Genomic_DNA"/>
</dbReference>